<gene>
    <name evidence="1" type="ORF">S01H4_30625</name>
</gene>
<dbReference type="EMBL" id="BART01015823">
    <property type="protein sequence ID" value="GAG75239.1"/>
    <property type="molecule type" value="Genomic_DNA"/>
</dbReference>
<protein>
    <submittedName>
        <fullName evidence="1">Uncharacterized protein</fullName>
    </submittedName>
</protein>
<dbReference type="AlphaFoldDB" id="X1A0A8"/>
<sequence length="80" mass="8436">MHNANGYAVTLEQSDRGFLAASVGGSSSTYITDYYYQGAGWKLAILGGNADDGDEAGVFNWFLAEASTVDSVGITSRLAY</sequence>
<accession>X1A0A8</accession>
<name>X1A0A8_9ZZZZ</name>
<reference evidence="1" key="1">
    <citation type="journal article" date="2014" name="Front. Microbiol.">
        <title>High frequency of phylogenetically diverse reductive dehalogenase-homologous genes in deep subseafloor sedimentary metagenomes.</title>
        <authorList>
            <person name="Kawai M."/>
            <person name="Futagami T."/>
            <person name="Toyoda A."/>
            <person name="Takaki Y."/>
            <person name="Nishi S."/>
            <person name="Hori S."/>
            <person name="Arai W."/>
            <person name="Tsubouchi T."/>
            <person name="Morono Y."/>
            <person name="Uchiyama I."/>
            <person name="Ito T."/>
            <person name="Fujiyama A."/>
            <person name="Inagaki F."/>
            <person name="Takami H."/>
        </authorList>
    </citation>
    <scope>NUCLEOTIDE SEQUENCE</scope>
    <source>
        <strain evidence="1">Expedition CK06-06</strain>
    </source>
</reference>
<proteinExistence type="predicted"/>
<organism evidence="1">
    <name type="scientific">marine sediment metagenome</name>
    <dbReference type="NCBI Taxonomy" id="412755"/>
    <lineage>
        <taxon>unclassified sequences</taxon>
        <taxon>metagenomes</taxon>
        <taxon>ecological metagenomes</taxon>
    </lineage>
</organism>
<comment type="caution">
    <text evidence="1">The sequence shown here is derived from an EMBL/GenBank/DDBJ whole genome shotgun (WGS) entry which is preliminary data.</text>
</comment>
<evidence type="ECO:0000313" key="1">
    <source>
        <dbReference type="EMBL" id="GAG75239.1"/>
    </source>
</evidence>